<keyword evidence="1" id="KW-1133">Transmembrane helix</keyword>
<keyword evidence="1" id="KW-0812">Transmembrane</keyword>
<dbReference type="Proteomes" id="UP000321363">
    <property type="component" value="Unassembled WGS sequence"/>
</dbReference>
<accession>A0A5C6W7R7</accession>
<comment type="caution">
    <text evidence="2">The sequence shown here is derived from an EMBL/GenBank/DDBJ whole genome shotgun (WGS) entry which is preliminary data.</text>
</comment>
<sequence>MIELDFLILHTNSKNKCNGAEDNRLLFRIKEELRPLRLAEEAQLPPRGTRVSAAQWNELVSFSLTEFIFIRLFYDFFNYVLVCFKLNSGEWLSLKKKKASSVLFLTNGFMFSSVGALLFTLNYIFASFLFFTAGVISFISGFIKIRKN</sequence>
<feature type="transmembrane region" description="Helical" evidence="1">
    <location>
        <begin position="99"/>
        <end position="118"/>
    </location>
</feature>
<evidence type="ECO:0000256" key="1">
    <source>
        <dbReference type="SAM" id="Phobius"/>
    </source>
</evidence>
<feature type="transmembrane region" description="Helical" evidence="1">
    <location>
        <begin position="68"/>
        <end position="87"/>
    </location>
</feature>
<organism evidence="2 3">
    <name type="scientific">Metabacillus litoralis</name>
    <dbReference type="NCBI Taxonomy" id="152268"/>
    <lineage>
        <taxon>Bacteria</taxon>
        <taxon>Bacillati</taxon>
        <taxon>Bacillota</taxon>
        <taxon>Bacilli</taxon>
        <taxon>Bacillales</taxon>
        <taxon>Bacillaceae</taxon>
        <taxon>Metabacillus</taxon>
    </lineage>
</organism>
<reference evidence="2 3" key="1">
    <citation type="journal article" date="2005" name="Int. J. Syst. Evol. Microbiol.">
        <title>Bacillus litoralis sp. nov., isolated from a tidal flat of the Yellow Sea in Korea.</title>
        <authorList>
            <person name="Yoon J.H."/>
            <person name="Oh T.K."/>
        </authorList>
    </citation>
    <scope>NUCLEOTIDE SEQUENCE [LARGE SCALE GENOMIC DNA]</scope>
    <source>
        <strain evidence="2 3">SW-211</strain>
    </source>
</reference>
<dbReference type="EMBL" id="VOQF01000001">
    <property type="protein sequence ID" value="TXC92985.1"/>
    <property type="molecule type" value="Genomic_DNA"/>
</dbReference>
<keyword evidence="1" id="KW-0472">Membrane</keyword>
<evidence type="ECO:0000313" key="3">
    <source>
        <dbReference type="Proteomes" id="UP000321363"/>
    </source>
</evidence>
<dbReference type="AlphaFoldDB" id="A0A5C6W7R7"/>
<proteinExistence type="predicted"/>
<feature type="transmembrane region" description="Helical" evidence="1">
    <location>
        <begin position="124"/>
        <end position="143"/>
    </location>
</feature>
<protein>
    <submittedName>
        <fullName evidence="2">Uncharacterized protein</fullName>
    </submittedName>
</protein>
<dbReference type="RefSeq" id="WP_146945846.1">
    <property type="nucleotide sequence ID" value="NZ_VOQF01000001.1"/>
</dbReference>
<evidence type="ECO:0000313" key="2">
    <source>
        <dbReference type="EMBL" id="TXC92985.1"/>
    </source>
</evidence>
<name>A0A5C6W7R7_9BACI</name>
<keyword evidence="3" id="KW-1185">Reference proteome</keyword>
<gene>
    <name evidence="2" type="ORF">FS935_01970</name>
</gene>